<organism evidence="1">
    <name type="scientific">marine sediment metagenome</name>
    <dbReference type="NCBI Taxonomy" id="412755"/>
    <lineage>
        <taxon>unclassified sequences</taxon>
        <taxon>metagenomes</taxon>
        <taxon>ecological metagenomes</taxon>
    </lineage>
</organism>
<dbReference type="AlphaFoldDB" id="A0A0F9TV96"/>
<accession>A0A0F9TV96</accession>
<comment type="caution">
    <text evidence="1">The sequence shown here is derived from an EMBL/GenBank/DDBJ whole genome shotgun (WGS) entry which is preliminary data.</text>
</comment>
<name>A0A0F9TV96_9ZZZZ</name>
<gene>
    <name evidence="1" type="ORF">LCGC14_0346490</name>
</gene>
<reference evidence="1" key="1">
    <citation type="journal article" date="2015" name="Nature">
        <title>Complex archaea that bridge the gap between prokaryotes and eukaryotes.</title>
        <authorList>
            <person name="Spang A."/>
            <person name="Saw J.H."/>
            <person name="Jorgensen S.L."/>
            <person name="Zaremba-Niedzwiedzka K."/>
            <person name="Martijn J."/>
            <person name="Lind A.E."/>
            <person name="van Eijk R."/>
            <person name="Schleper C."/>
            <person name="Guy L."/>
            <person name="Ettema T.J."/>
        </authorList>
    </citation>
    <scope>NUCLEOTIDE SEQUENCE</scope>
</reference>
<sequence>MASDFKWKAPTVALTNLLTTELNALANNVIKVSAEVNNETNLATHMDLEVTLSSLDLSAQTNPSITIYMFESVDGGTDFDTNEDGVSADTDIPTQDKVIAIMGLRVDTAAEVKTAVKSMIPIPPGRWKLGFRNTTGQTLGATVNILAYRTYILNLP</sequence>
<dbReference type="EMBL" id="LAZR01000256">
    <property type="protein sequence ID" value="KKN78877.1"/>
    <property type="molecule type" value="Genomic_DNA"/>
</dbReference>
<proteinExistence type="predicted"/>
<evidence type="ECO:0000313" key="1">
    <source>
        <dbReference type="EMBL" id="KKN78877.1"/>
    </source>
</evidence>
<protein>
    <submittedName>
        <fullName evidence="1">Uncharacterized protein</fullName>
    </submittedName>
</protein>